<reference evidence="3" key="2">
    <citation type="submission" date="2025-09" db="UniProtKB">
        <authorList>
            <consortium name="Ensembl"/>
        </authorList>
    </citation>
    <scope>IDENTIFICATION</scope>
</reference>
<protein>
    <recommendedName>
        <fullName evidence="2">F-box domain-containing protein</fullName>
    </recommendedName>
</protein>
<reference evidence="3" key="1">
    <citation type="submission" date="2025-08" db="UniProtKB">
        <authorList>
            <consortium name="Ensembl"/>
        </authorList>
    </citation>
    <scope>IDENTIFICATION</scope>
</reference>
<dbReference type="InterPro" id="IPR001810">
    <property type="entry name" value="F-box_dom"/>
</dbReference>
<accession>A0A3Q3KBE6</accession>
<evidence type="ECO:0000313" key="4">
    <source>
        <dbReference type="Proteomes" id="UP000261600"/>
    </source>
</evidence>
<dbReference type="Ensembl" id="ENSMALT00000031175.1">
    <property type="protein sequence ID" value="ENSMALP00000030635.1"/>
    <property type="gene ID" value="ENSMALG00000021159.1"/>
</dbReference>
<dbReference type="Proteomes" id="UP000261600">
    <property type="component" value="Unplaced"/>
</dbReference>
<organism evidence="3 4">
    <name type="scientific">Monopterus albus</name>
    <name type="common">Swamp eel</name>
    <dbReference type="NCBI Taxonomy" id="43700"/>
    <lineage>
        <taxon>Eukaryota</taxon>
        <taxon>Metazoa</taxon>
        <taxon>Chordata</taxon>
        <taxon>Craniata</taxon>
        <taxon>Vertebrata</taxon>
        <taxon>Euteleostomi</taxon>
        <taxon>Actinopterygii</taxon>
        <taxon>Neopterygii</taxon>
        <taxon>Teleostei</taxon>
        <taxon>Neoteleostei</taxon>
        <taxon>Acanthomorphata</taxon>
        <taxon>Anabantaria</taxon>
        <taxon>Synbranchiformes</taxon>
        <taxon>Synbranchidae</taxon>
        <taxon>Monopterus</taxon>
    </lineage>
</organism>
<feature type="region of interest" description="Disordered" evidence="1">
    <location>
        <begin position="130"/>
        <end position="160"/>
    </location>
</feature>
<name>A0A3Q3KBE6_MONAL</name>
<dbReference type="InterPro" id="IPR036047">
    <property type="entry name" value="F-box-like_dom_sf"/>
</dbReference>
<dbReference type="Pfam" id="PF12937">
    <property type="entry name" value="F-box-like"/>
    <property type="match status" value="1"/>
</dbReference>
<evidence type="ECO:0000313" key="3">
    <source>
        <dbReference type="Ensembl" id="ENSMALP00000030635.1"/>
    </source>
</evidence>
<dbReference type="AlphaFoldDB" id="A0A3Q3KBE6"/>
<evidence type="ECO:0000259" key="2">
    <source>
        <dbReference type="PROSITE" id="PS50181"/>
    </source>
</evidence>
<dbReference type="STRING" id="43700.ENSMALP00000030635"/>
<proteinExistence type="predicted"/>
<dbReference type="Gene3D" id="1.20.1280.50">
    <property type="match status" value="1"/>
</dbReference>
<dbReference type="SUPFAM" id="SSF81383">
    <property type="entry name" value="F-box domain"/>
    <property type="match status" value="1"/>
</dbReference>
<keyword evidence="4" id="KW-1185">Reference proteome</keyword>
<sequence>IFSFKGFKVRLCSEYTNFRNSTNINHNIHLYIFVLPSYIRDTRLKSAVHRIFGDEILRYSEALCHGHYYYLDRLPDEILLKIINYLELEDVGHLARTSHRFRQLCGSEHFLSFQTTSSHQLTHLNTAVQVQRQDPERGQRGPSPHVPNASSLGSLIHMTP</sequence>
<dbReference type="SMART" id="SM00256">
    <property type="entry name" value="FBOX"/>
    <property type="match status" value="1"/>
</dbReference>
<dbReference type="PROSITE" id="PS50181">
    <property type="entry name" value="FBOX"/>
    <property type="match status" value="1"/>
</dbReference>
<feature type="domain" description="F-box" evidence="2">
    <location>
        <begin position="68"/>
        <end position="116"/>
    </location>
</feature>
<evidence type="ECO:0000256" key="1">
    <source>
        <dbReference type="SAM" id="MobiDB-lite"/>
    </source>
</evidence>